<dbReference type="RefSeq" id="WP_123936361.1">
    <property type="nucleotide sequence ID" value="NZ_CP027783.1"/>
</dbReference>
<keyword evidence="3 7" id="KW-0808">Transferase</keyword>
<dbReference type="PANTHER" id="PTHR45753">
    <property type="entry name" value="ORNITHINE CARBAMOYLTRANSFERASE, MITOCHONDRIAL"/>
    <property type="match status" value="1"/>
</dbReference>
<evidence type="ECO:0000256" key="2">
    <source>
        <dbReference type="ARBA" id="ARBA00008896"/>
    </source>
</evidence>
<evidence type="ECO:0000313" key="11">
    <source>
        <dbReference type="Proteomes" id="UP000268310"/>
    </source>
</evidence>
<organism evidence="10 11">
    <name type="scientific">Tetragenococcus osmophilus</name>
    <dbReference type="NCBI Taxonomy" id="526944"/>
    <lineage>
        <taxon>Bacteria</taxon>
        <taxon>Bacillati</taxon>
        <taxon>Bacillota</taxon>
        <taxon>Bacilli</taxon>
        <taxon>Lactobacillales</taxon>
        <taxon>Enterococcaceae</taxon>
        <taxon>Tetragenococcus</taxon>
    </lineage>
</organism>
<comment type="catalytic activity">
    <reaction evidence="6 7">
        <text>carbamoyl phosphate + L-aspartate = N-carbamoyl-L-aspartate + phosphate + H(+)</text>
        <dbReference type="Rhea" id="RHEA:20013"/>
        <dbReference type="ChEBI" id="CHEBI:15378"/>
        <dbReference type="ChEBI" id="CHEBI:29991"/>
        <dbReference type="ChEBI" id="CHEBI:32814"/>
        <dbReference type="ChEBI" id="CHEBI:43474"/>
        <dbReference type="ChEBI" id="CHEBI:58228"/>
        <dbReference type="EC" id="2.1.3.2"/>
    </reaction>
</comment>
<accession>A0ABN5QZG1</accession>
<feature type="binding site" evidence="7">
    <location>
        <position position="266"/>
    </location>
    <ligand>
        <name>carbamoyl phosphate</name>
        <dbReference type="ChEBI" id="CHEBI:58228"/>
    </ligand>
</feature>
<comment type="pathway">
    <text evidence="1 7">Pyrimidine metabolism; UMP biosynthesis via de novo pathway; (S)-dihydroorotate from bicarbonate: step 2/3.</text>
</comment>
<reference evidence="10 11" key="1">
    <citation type="journal article" date="2012" name="Int. J. Syst. Evol. Microbiol.">
        <title>Characterization of Tetragenococcus strains from sugar thick juice reveals a novel species, Tetragenococcus osmophilus sp. nov., and divides Tetragenococcus halophilus into two subspecies, T. halophilus subsp. halophilus subsp. nov. and T. halophilus subsp. flandriensis subsp. nov.</title>
        <authorList>
            <person name="Juste A."/>
            <person name="Van Trappen S."/>
            <person name="Verreth C."/>
            <person name="Cleenwerck I."/>
            <person name="De Vos P."/>
            <person name="Lievens B."/>
            <person name="Willems K.A."/>
        </authorList>
    </citation>
    <scope>NUCLEOTIDE SEQUENCE [LARGE SCALE GENOMIC DNA]</scope>
    <source>
        <strain evidence="10 11">JCM 31126</strain>
    </source>
</reference>
<dbReference type="PRINTS" id="PR00101">
    <property type="entry name" value="ATCASE"/>
</dbReference>
<evidence type="ECO:0000256" key="4">
    <source>
        <dbReference type="ARBA" id="ARBA00022975"/>
    </source>
</evidence>
<dbReference type="InterPro" id="IPR006130">
    <property type="entry name" value="Asp/Orn_carbamoylTrfase"/>
</dbReference>
<evidence type="ECO:0000256" key="7">
    <source>
        <dbReference type="HAMAP-Rule" id="MF_00001"/>
    </source>
</evidence>
<comment type="function">
    <text evidence="5 7">Catalyzes the condensation of carbamoyl phosphate and aspartate to form carbamoyl aspartate and inorganic phosphate, the committed step in the de novo pyrimidine nucleotide biosynthesis pathway.</text>
</comment>
<comment type="subunit">
    <text evidence="7">Heterododecamer (2C3:3R2) of six catalytic PyrB chains organized as two trimers (C3), and six regulatory PyrI chains organized as three dimers (R2).</text>
</comment>
<proteinExistence type="inferred from homology"/>
<keyword evidence="4 7" id="KW-0665">Pyrimidine biosynthesis</keyword>
<dbReference type="InterPro" id="IPR006132">
    <property type="entry name" value="Asp/Orn_carbamoyltranf_P-bd"/>
</dbReference>
<evidence type="ECO:0000259" key="8">
    <source>
        <dbReference type="Pfam" id="PF00185"/>
    </source>
</evidence>
<feature type="binding site" evidence="7">
    <location>
        <position position="265"/>
    </location>
    <ligand>
        <name>carbamoyl phosphate</name>
        <dbReference type="ChEBI" id="CHEBI:58228"/>
    </ligand>
</feature>
<dbReference type="InterPro" id="IPR002082">
    <property type="entry name" value="Asp_carbamoyltransf"/>
</dbReference>
<dbReference type="PRINTS" id="PR00100">
    <property type="entry name" value="AOTCASE"/>
</dbReference>
<dbReference type="PANTHER" id="PTHR45753:SF6">
    <property type="entry name" value="ASPARTATE CARBAMOYLTRANSFERASE"/>
    <property type="match status" value="1"/>
</dbReference>
<name>A0ABN5QZG1_9ENTE</name>
<evidence type="ECO:0000256" key="6">
    <source>
        <dbReference type="ARBA" id="ARBA00048859"/>
    </source>
</evidence>
<gene>
    <name evidence="7" type="primary">pyrB</name>
    <name evidence="10" type="ORF">C7K38_09480</name>
</gene>
<evidence type="ECO:0000259" key="9">
    <source>
        <dbReference type="Pfam" id="PF02729"/>
    </source>
</evidence>
<dbReference type="NCBIfam" id="TIGR00670">
    <property type="entry name" value="asp_carb_tr"/>
    <property type="match status" value="1"/>
</dbReference>
<keyword evidence="11" id="KW-1185">Reference proteome</keyword>
<dbReference type="EMBL" id="CP027783">
    <property type="protein sequence ID" value="AYW48575.1"/>
    <property type="molecule type" value="Genomic_DNA"/>
</dbReference>
<feature type="binding site" evidence="7">
    <location>
        <position position="87"/>
    </location>
    <ligand>
        <name>L-aspartate</name>
        <dbReference type="ChEBI" id="CHEBI:29991"/>
    </ligand>
</feature>
<evidence type="ECO:0000256" key="5">
    <source>
        <dbReference type="ARBA" id="ARBA00043884"/>
    </source>
</evidence>
<comment type="similarity">
    <text evidence="2 7">Belongs to the aspartate/ornithine carbamoyltransferase superfamily. ATCase family.</text>
</comment>
<feature type="binding site" evidence="7">
    <location>
        <position position="142"/>
    </location>
    <ligand>
        <name>carbamoyl phosphate</name>
        <dbReference type="ChEBI" id="CHEBI:58228"/>
    </ligand>
</feature>
<sequence length="308" mass="34719">MIVQSEQVSLKHLLTVEALSDQEVMGLIHRGNAFKKGAIWLPRKKQYFAANLFFENSTRTHKSFEIAEKKLGIDVIDFAAAASSVQKGESLYDTVLTMSAIGVDCVVVRHEDENYYDQLIQSPSIQCSVINGGDGSGQHPTQCLLDLMTVYEEFGTFEGLNVAIIGDITHSRVAKSNMQMLKRLGANVYFSGPRQWYDPTFEVYGTYYPIDELISQMDVLMMLRVQHERHDPDESFSKQEYHNKFGLTIERAKKMKQNAIIMHPAPVNRDVEIADSLVEGIQSRIVSQMSNGVYVRMAILEAILQGKS</sequence>
<feature type="binding site" evidence="7">
    <location>
        <position position="109"/>
    </location>
    <ligand>
        <name>carbamoyl phosphate</name>
        <dbReference type="ChEBI" id="CHEBI:58228"/>
    </ligand>
</feature>
<evidence type="ECO:0000313" key="10">
    <source>
        <dbReference type="EMBL" id="AYW48575.1"/>
    </source>
</evidence>
<evidence type="ECO:0000256" key="1">
    <source>
        <dbReference type="ARBA" id="ARBA00004852"/>
    </source>
</evidence>
<dbReference type="Gene3D" id="3.40.50.1370">
    <property type="entry name" value="Aspartate/ornithine carbamoyltransferase"/>
    <property type="match status" value="2"/>
</dbReference>
<dbReference type="NCBIfam" id="NF002032">
    <property type="entry name" value="PRK00856.1"/>
    <property type="match status" value="1"/>
</dbReference>
<dbReference type="HAMAP" id="MF_00001">
    <property type="entry name" value="Asp_carb_tr"/>
    <property type="match status" value="1"/>
</dbReference>
<dbReference type="SUPFAM" id="SSF53671">
    <property type="entry name" value="Aspartate/ornithine carbamoyltransferase"/>
    <property type="match status" value="1"/>
</dbReference>
<feature type="binding site" evidence="7">
    <location>
        <position position="224"/>
    </location>
    <ligand>
        <name>L-aspartate</name>
        <dbReference type="ChEBI" id="CHEBI:29991"/>
    </ligand>
</feature>
<feature type="binding site" evidence="7">
    <location>
        <position position="172"/>
    </location>
    <ligand>
        <name>L-aspartate</name>
        <dbReference type="ChEBI" id="CHEBI:29991"/>
    </ligand>
</feature>
<feature type="binding site" evidence="7">
    <location>
        <position position="139"/>
    </location>
    <ligand>
        <name>carbamoyl phosphate</name>
        <dbReference type="ChEBI" id="CHEBI:58228"/>
    </ligand>
</feature>
<evidence type="ECO:0000256" key="3">
    <source>
        <dbReference type="ARBA" id="ARBA00022679"/>
    </source>
</evidence>
<dbReference type="EC" id="2.1.3.2" evidence="7"/>
<dbReference type="Pfam" id="PF00185">
    <property type="entry name" value="OTCace"/>
    <property type="match status" value="1"/>
</dbReference>
<feature type="domain" description="Aspartate/ornithine carbamoyltransferase carbamoyl-P binding" evidence="9">
    <location>
        <begin position="11"/>
        <end position="152"/>
    </location>
</feature>
<dbReference type="InterPro" id="IPR036901">
    <property type="entry name" value="Asp/Orn_carbamoylTrfase_sf"/>
</dbReference>
<feature type="binding site" evidence="7">
    <location>
        <position position="60"/>
    </location>
    <ligand>
        <name>carbamoyl phosphate</name>
        <dbReference type="ChEBI" id="CHEBI:58228"/>
    </ligand>
</feature>
<protein>
    <recommendedName>
        <fullName evidence="7">Aspartate carbamoyltransferase</fullName>
        <ecNumber evidence="7">2.1.3.2</ecNumber>
    </recommendedName>
    <alternativeName>
        <fullName evidence="7">Aspartate transcarbamylase</fullName>
        <shortName evidence="7">ATCase</shortName>
    </alternativeName>
</protein>
<dbReference type="InterPro" id="IPR006131">
    <property type="entry name" value="Asp_carbamoyltransf_Asp/Orn-bd"/>
</dbReference>
<feature type="domain" description="Aspartate/ornithine carbamoyltransferase Asp/Orn-binding" evidence="8">
    <location>
        <begin position="158"/>
        <end position="302"/>
    </location>
</feature>
<dbReference type="Proteomes" id="UP000268310">
    <property type="component" value="Chromosome"/>
</dbReference>
<dbReference type="PROSITE" id="PS00097">
    <property type="entry name" value="CARBAMOYLTRANSFERASE"/>
    <property type="match status" value="1"/>
</dbReference>
<dbReference type="Pfam" id="PF02729">
    <property type="entry name" value="OTCace_N"/>
    <property type="match status" value="1"/>
</dbReference>
<feature type="binding site" evidence="7">
    <location>
        <position position="59"/>
    </location>
    <ligand>
        <name>carbamoyl phosphate</name>
        <dbReference type="ChEBI" id="CHEBI:58228"/>
    </ligand>
</feature>